<reference evidence="20" key="4">
    <citation type="journal article" date="2018" name="Nat. Plants">
        <title>Whole-genome landscape of Medicago truncatula symbiotic genes.</title>
        <authorList>
            <person name="Pecrix Y."/>
            <person name="Staton S.E."/>
            <person name="Sallet E."/>
            <person name="Lelandais-Briere C."/>
            <person name="Moreau S."/>
            <person name="Carrere S."/>
            <person name="Blein T."/>
            <person name="Jardinaud M.F."/>
            <person name="Latrasse D."/>
            <person name="Zouine M."/>
            <person name="Zahm M."/>
            <person name="Kreplak J."/>
            <person name="Mayjonade B."/>
            <person name="Satge C."/>
            <person name="Perez M."/>
            <person name="Cauet S."/>
            <person name="Marande W."/>
            <person name="Chantry-Darmon C."/>
            <person name="Lopez-Roques C."/>
            <person name="Bouchez O."/>
            <person name="Berard A."/>
            <person name="Debelle F."/>
            <person name="Munos S."/>
            <person name="Bendahmane A."/>
            <person name="Berges H."/>
            <person name="Niebel A."/>
            <person name="Buitink J."/>
            <person name="Frugier F."/>
            <person name="Benhamed M."/>
            <person name="Crespi M."/>
            <person name="Gouzy J."/>
            <person name="Gamas P."/>
        </authorList>
    </citation>
    <scope>NUCLEOTIDE SEQUENCE [LARGE SCALE GENOMIC DNA]</scope>
    <source>
        <strain evidence="20">cv. Jemalong A17</strain>
    </source>
</reference>
<dbReference type="GO" id="GO:0048046">
    <property type="term" value="C:apoplast"/>
    <property type="evidence" value="ECO:0007669"/>
    <property type="project" value="UniProtKB-SubCell"/>
</dbReference>
<comment type="similarity">
    <text evidence="2 14">Belongs to the germin family.</text>
</comment>
<dbReference type="InterPro" id="IPR001929">
    <property type="entry name" value="Germin"/>
</dbReference>
<feature type="binding site" evidence="11">
    <location>
        <position position="107"/>
    </location>
    <ligand>
        <name>oxalate</name>
        <dbReference type="ChEBI" id="CHEBI:30623"/>
    </ligand>
</feature>
<proteinExistence type="inferred from homology"/>
<dbReference type="PaxDb" id="3880-AET01765"/>
<keyword evidence="4 14" id="KW-0964">Secreted</keyword>
<dbReference type="FunFam" id="2.60.120.10:FF:000047">
    <property type="entry name" value="Auxin-binding protein ABP19a"/>
    <property type="match status" value="1"/>
</dbReference>
<dbReference type="PANTHER" id="PTHR31238">
    <property type="entry name" value="GERMIN-LIKE PROTEIN SUBFAMILY 3 MEMBER 3"/>
    <property type="match status" value="1"/>
</dbReference>
<dbReference type="SMART" id="SM00835">
    <property type="entry name" value="Cupin_1"/>
    <property type="match status" value="1"/>
</dbReference>
<keyword evidence="3 14" id="KW-0052">Apoplast</keyword>
<dbReference type="STRING" id="3880.G7L6W1"/>
<dbReference type="CDD" id="cd02241">
    <property type="entry name" value="cupin_OxOx"/>
    <property type="match status" value="1"/>
</dbReference>
<evidence type="ECO:0000313" key="19">
    <source>
        <dbReference type="Proteomes" id="UP000002051"/>
    </source>
</evidence>
<dbReference type="Proteomes" id="UP000002051">
    <property type="component" value="Chromosome 8"/>
</dbReference>
<dbReference type="Proteomes" id="UP000265566">
    <property type="component" value="Chromosome 8"/>
</dbReference>
<name>G7L6W1_MEDTR</name>
<reference evidence="16 19" key="1">
    <citation type="journal article" date="2011" name="Nature">
        <title>The Medicago genome provides insight into the evolution of rhizobial symbioses.</title>
        <authorList>
            <person name="Young N.D."/>
            <person name="Debelle F."/>
            <person name="Oldroyd G.E."/>
            <person name="Geurts R."/>
            <person name="Cannon S.B."/>
            <person name="Udvardi M.K."/>
            <person name="Benedito V.A."/>
            <person name="Mayer K.F."/>
            <person name="Gouzy J."/>
            <person name="Schoof H."/>
            <person name="Van de Peer Y."/>
            <person name="Proost S."/>
            <person name="Cook D.R."/>
            <person name="Meyers B.C."/>
            <person name="Spannagl M."/>
            <person name="Cheung F."/>
            <person name="De Mita S."/>
            <person name="Krishnakumar V."/>
            <person name="Gundlach H."/>
            <person name="Zhou S."/>
            <person name="Mudge J."/>
            <person name="Bharti A.K."/>
            <person name="Murray J.D."/>
            <person name="Naoumkina M.A."/>
            <person name="Rosen B."/>
            <person name="Silverstein K.A."/>
            <person name="Tang H."/>
            <person name="Rombauts S."/>
            <person name="Zhao P.X."/>
            <person name="Zhou P."/>
            <person name="Barbe V."/>
            <person name="Bardou P."/>
            <person name="Bechner M."/>
            <person name="Bellec A."/>
            <person name="Berger A."/>
            <person name="Berges H."/>
            <person name="Bidwell S."/>
            <person name="Bisseling T."/>
            <person name="Choisne N."/>
            <person name="Couloux A."/>
            <person name="Denny R."/>
            <person name="Deshpande S."/>
            <person name="Dai X."/>
            <person name="Doyle J.J."/>
            <person name="Dudez A.M."/>
            <person name="Farmer A.D."/>
            <person name="Fouteau S."/>
            <person name="Franken C."/>
            <person name="Gibelin C."/>
            <person name="Gish J."/>
            <person name="Goldstein S."/>
            <person name="Gonzalez A.J."/>
            <person name="Green P.J."/>
            <person name="Hallab A."/>
            <person name="Hartog M."/>
            <person name="Hua A."/>
            <person name="Humphray S.J."/>
            <person name="Jeong D.H."/>
            <person name="Jing Y."/>
            <person name="Jocker A."/>
            <person name="Kenton S.M."/>
            <person name="Kim D.J."/>
            <person name="Klee K."/>
            <person name="Lai H."/>
            <person name="Lang C."/>
            <person name="Lin S."/>
            <person name="Macmil S.L."/>
            <person name="Magdelenat G."/>
            <person name="Matthews L."/>
            <person name="McCorrison J."/>
            <person name="Monaghan E.L."/>
            <person name="Mun J.H."/>
            <person name="Najar F.Z."/>
            <person name="Nicholson C."/>
            <person name="Noirot C."/>
            <person name="O'Bleness M."/>
            <person name="Paule C.R."/>
            <person name="Poulain J."/>
            <person name="Prion F."/>
            <person name="Qin B."/>
            <person name="Qu C."/>
            <person name="Retzel E.F."/>
            <person name="Riddle C."/>
            <person name="Sallet E."/>
            <person name="Samain S."/>
            <person name="Samson N."/>
            <person name="Sanders I."/>
            <person name="Saurat O."/>
            <person name="Scarpelli C."/>
            <person name="Schiex T."/>
            <person name="Segurens B."/>
            <person name="Severin A.J."/>
            <person name="Sherrier D.J."/>
            <person name="Shi R."/>
            <person name="Sims S."/>
            <person name="Singer S.R."/>
            <person name="Sinharoy S."/>
            <person name="Sterck L."/>
            <person name="Viollet A."/>
            <person name="Wang B.B."/>
            <person name="Wang K."/>
            <person name="Wang M."/>
            <person name="Wang X."/>
            <person name="Warfsmann J."/>
            <person name="Weissenbach J."/>
            <person name="White D.D."/>
            <person name="White J.D."/>
            <person name="Wiley G.B."/>
            <person name="Wincker P."/>
            <person name="Xing Y."/>
            <person name="Yang L."/>
            <person name="Yao Z."/>
            <person name="Ying F."/>
            <person name="Zhai J."/>
            <person name="Zhou L."/>
            <person name="Zuber A."/>
            <person name="Denarie J."/>
            <person name="Dixon R.A."/>
            <person name="May G.D."/>
            <person name="Schwartz D.C."/>
            <person name="Rogers J."/>
            <person name="Quetier F."/>
            <person name="Town C.D."/>
            <person name="Roe B.A."/>
        </authorList>
    </citation>
    <scope>NUCLEOTIDE SEQUENCE [LARGE SCALE GENOMIC DNA]</scope>
    <source>
        <strain evidence="16">A17</strain>
        <strain evidence="18 19">cv. Jemalong A17</strain>
    </source>
</reference>
<evidence type="ECO:0000256" key="12">
    <source>
        <dbReference type="PIRSR" id="PIRSR601929-2"/>
    </source>
</evidence>
<evidence type="ECO:0000313" key="17">
    <source>
        <dbReference type="EMBL" id="RHN39461.1"/>
    </source>
</evidence>
<evidence type="ECO:0000313" key="16">
    <source>
        <dbReference type="EMBL" id="AET01765.1"/>
    </source>
</evidence>
<dbReference type="InterPro" id="IPR011051">
    <property type="entry name" value="RmlC_Cupin_sf"/>
</dbReference>
<dbReference type="SUPFAM" id="SSF51182">
    <property type="entry name" value="RmlC-like cupins"/>
    <property type="match status" value="1"/>
</dbReference>
<keyword evidence="10 11" id="KW-0464">Manganese</keyword>
<dbReference type="Pfam" id="PF00190">
    <property type="entry name" value="Cupin_1"/>
    <property type="match status" value="1"/>
</dbReference>
<evidence type="ECO:0000256" key="6">
    <source>
        <dbReference type="ARBA" id="ARBA00022729"/>
    </source>
</evidence>
<feature type="binding site" evidence="12">
    <location>
        <position position="105"/>
    </location>
    <ligand>
        <name>Mn(2+)</name>
        <dbReference type="ChEBI" id="CHEBI:29035"/>
    </ligand>
</feature>
<feature type="binding site" evidence="12">
    <location>
        <position position="150"/>
    </location>
    <ligand>
        <name>Mn(2+)</name>
        <dbReference type="ChEBI" id="CHEBI:29035"/>
    </ligand>
</feature>
<evidence type="ECO:0000256" key="7">
    <source>
        <dbReference type="ARBA" id="ARBA00023157"/>
    </source>
</evidence>
<dbReference type="EMBL" id="PSQE01000008">
    <property type="protein sequence ID" value="RHN39461.1"/>
    <property type="molecule type" value="Genomic_DNA"/>
</dbReference>
<keyword evidence="7 13" id="KW-1015">Disulfide bond</keyword>
<feature type="binding site" evidence="12">
    <location>
        <position position="107"/>
    </location>
    <ligand>
        <name>Mn(2+)</name>
        <dbReference type="ChEBI" id="CHEBI:29035"/>
    </ligand>
</feature>
<dbReference type="GO" id="GO:0030145">
    <property type="term" value="F:manganese ion binding"/>
    <property type="evidence" value="ECO:0007669"/>
    <property type="project" value="UniProtKB-UniRule"/>
</dbReference>
<keyword evidence="19" id="KW-1185">Reference proteome</keyword>
<accession>G7L6W1</accession>
<evidence type="ECO:0000256" key="11">
    <source>
        <dbReference type="PIRSR" id="PIRSR601929-1"/>
    </source>
</evidence>
<reference evidence="16 19" key="2">
    <citation type="journal article" date="2014" name="BMC Genomics">
        <title>An improved genome release (version Mt4.0) for the model legume Medicago truncatula.</title>
        <authorList>
            <person name="Tang H."/>
            <person name="Krishnakumar V."/>
            <person name="Bidwell S."/>
            <person name="Rosen B."/>
            <person name="Chan A."/>
            <person name="Zhou S."/>
            <person name="Gentzbittel L."/>
            <person name="Childs K.L."/>
            <person name="Yandell M."/>
            <person name="Gundlach H."/>
            <person name="Mayer K.F."/>
            <person name="Schwartz D.C."/>
            <person name="Town C.D."/>
        </authorList>
    </citation>
    <scope>GENOME REANNOTATION</scope>
    <source>
        <strain evidence="18 19">cv. Jemalong A17</strain>
    </source>
</reference>
<gene>
    <name evidence="18" type="primary">11430426</name>
    <name evidence="16" type="ordered locus">MTR_8g020770</name>
    <name evidence="17" type="ORF">MtrunA17_Chr8g0344051</name>
</gene>
<dbReference type="GO" id="GO:0031012">
    <property type="term" value="C:extracellular matrix"/>
    <property type="evidence" value="ECO:0000318"/>
    <property type="project" value="GO_Central"/>
</dbReference>
<keyword evidence="9" id="KW-0325">Glycoprotein</keyword>
<evidence type="ECO:0000256" key="14">
    <source>
        <dbReference type="RuleBase" id="RU366015"/>
    </source>
</evidence>
<feature type="binding site" evidence="11">
    <location>
        <position position="112"/>
    </location>
    <ligand>
        <name>oxalate</name>
        <dbReference type="ChEBI" id="CHEBI:30623"/>
    </ligand>
</feature>
<evidence type="ECO:0000256" key="8">
    <source>
        <dbReference type="ARBA" id="ARBA00023170"/>
    </source>
</evidence>
<dbReference type="HOGENOM" id="CLU_015790_0_2_1"/>
<feature type="disulfide bond" evidence="13">
    <location>
        <begin position="27"/>
        <end position="42"/>
    </location>
</feature>
<dbReference type="OrthoDB" id="1373032at2759"/>
<evidence type="ECO:0000256" key="13">
    <source>
        <dbReference type="PIRSR" id="PIRSR601929-3"/>
    </source>
</evidence>
<dbReference type="eggNOG" id="ENOG502QT7C">
    <property type="taxonomic scope" value="Eukaryota"/>
</dbReference>
<feature type="domain" description="Cupin type-1" evidence="15">
    <location>
        <begin position="58"/>
        <end position="202"/>
    </location>
</feature>
<feature type="signal peptide" evidence="14">
    <location>
        <begin position="1"/>
        <end position="20"/>
    </location>
</feature>
<evidence type="ECO:0000313" key="20">
    <source>
        <dbReference type="Proteomes" id="UP000265566"/>
    </source>
</evidence>
<keyword evidence="6 14" id="KW-0732">Signal</keyword>
<dbReference type="Gene3D" id="2.60.120.10">
    <property type="entry name" value="Jelly Rolls"/>
    <property type="match status" value="1"/>
</dbReference>
<evidence type="ECO:0000259" key="15">
    <source>
        <dbReference type="SMART" id="SM00835"/>
    </source>
</evidence>
<reference evidence="17" key="5">
    <citation type="journal article" date="2018" name="Nat. Plants">
        <title>Whole-genome landscape of Medicago truncatula symbiotic genes.</title>
        <authorList>
            <person name="Pecrix Y."/>
            <person name="Gamas P."/>
            <person name="Carrere S."/>
        </authorList>
    </citation>
    <scope>NUCLEOTIDE SEQUENCE</scope>
    <source>
        <tissue evidence="17">Leaves</tissue>
    </source>
</reference>
<dbReference type="EnsemblPlants" id="AET01765">
    <property type="protein sequence ID" value="AET01765"/>
    <property type="gene ID" value="MTR_8g020770"/>
</dbReference>
<evidence type="ECO:0000256" key="2">
    <source>
        <dbReference type="ARBA" id="ARBA00007456"/>
    </source>
</evidence>
<dbReference type="KEGG" id="mtr:11430426"/>
<evidence type="ECO:0000313" key="18">
    <source>
        <dbReference type="EnsemblPlants" id="AET01765"/>
    </source>
</evidence>
<keyword evidence="5 11" id="KW-0479">Metal-binding</keyword>
<evidence type="ECO:0000256" key="9">
    <source>
        <dbReference type="ARBA" id="ARBA00023180"/>
    </source>
</evidence>
<dbReference type="OMA" id="YPCKSEN"/>
<comment type="subcellular location">
    <subcellularLocation>
        <location evidence="1 14">Secreted</location>
        <location evidence="1 14">Extracellular space</location>
        <location evidence="1 14">Apoplast</location>
    </subcellularLocation>
</comment>
<keyword evidence="8" id="KW-0675">Receptor</keyword>
<evidence type="ECO:0000256" key="3">
    <source>
        <dbReference type="ARBA" id="ARBA00022523"/>
    </source>
</evidence>
<feature type="chain" id="PRO_5014574060" description="Germin-like protein" evidence="14">
    <location>
        <begin position="21"/>
        <end position="212"/>
    </location>
</feature>
<dbReference type="InterPro" id="IPR006045">
    <property type="entry name" value="Cupin_1"/>
</dbReference>
<evidence type="ECO:0000256" key="5">
    <source>
        <dbReference type="ARBA" id="ARBA00022723"/>
    </source>
</evidence>
<feature type="binding site" evidence="12">
    <location>
        <position position="112"/>
    </location>
    <ligand>
        <name>Mn(2+)</name>
        <dbReference type="ChEBI" id="CHEBI:29035"/>
    </ligand>
</feature>
<evidence type="ECO:0000256" key="4">
    <source>
        <dbReference type="ARBA" id="ARBA00022525"/>
    </source>
</evidence>
<dbReference type="EMBL" id="CM001224">
    <property type="protein sequence ID" value="AET01765.1"/>
    <property type="molecule type" value="Genomic_DNA"/>
</dbReference>
<organism evidence="16 19">
    <name type="scientific">Medicago truncatula</name>
    <name type="common">Barrel medic</name>
    <name type="synonym">Medicago tribuloides</name>
    <dbReference type="NCBI Taxonomy" id="3880"/>
    <lineage>
        <taxon>Eukaryota</taxon>
        <taxon>Viridiplantae</taxon>
        <taxon>Streptophyta</taxon>
        <taxon>Embryophyta</taxon>
        <taxon>Tracheophyta</taxon>
        <taxon>Spermatophyta</taxon>
        <taxon>Magnoliopsida</taxon>
        <taxon>eudicotyledons</taxon>
        <taxon>Gunneridae</taxon>
        <taxon>Pentapetalae</taxon>
        <taxon>rosids</taxon>
        <taxon>fabids</taxon>
        <taxon>Fabales</taxon>
        <taxon>Fabaceae</taxon>
        <taxon>Papilionoideae</taxon>
        <taxon>50 kb inversion clade</taxon>
        <taxon>NPAAA clade</taxon>
        <taxon>Hologalegina</taxon>
        <taxon>IRL clade</taxon>
        <taxon>Trifolieae</taxon>
        <taxon>Medicago</taxon>
    </lineage>
</organism>
<sequence>MKMIQIILFFLALISYTSNAIDSDDFCVADLSFPDTPSGYPCKSENNVTADDFVFSGLNIAANTSTNSFKVAFTTVKVDKIPGLNGLGISVARIDLGFNGSVPMHTHPGVGEFIIVIQGQMTAGFITPKKVFMKTLNPGDVWVFPTGLLHFILNTGPGNAVAYSAYASSNFNTHLTDFLLFGNNLSTSTVQKTTFVDPAQIMKLKVNFGGSG</sequence>
<dbReference type="PRINTS" id="PR00325">
    <property type="entry name" value="GERMIN"/>
</dbReference>
<dbReference type="Gramene" id="rna45485">
    <property type="protein sequence ID" value="RHN39461.1"/>
    <property type="gene ID" value="gene45485"/>
</dbReference>
<reference evidence="18" key="3">
    <citation type="submission" date="2015-04" db="UniProtKB">
        <authorList>
            <consortium name="EnsemblPlants"/>
        </authorList>
    </citation>
    <scope>IDENTIFICATION</scope>
    <source>
        <strain evidence="18">cv. Jemalong A17</strain>
    </source>
</reference>
<dbReference type="InterPro" id="IPR014710">
    <property type="entry name" value="RmlC-like_jellyroll"/>
</dbReference>
<evidence type="ECO:0000256" key="1">
    <source>
        <dbReference type="ARBA" id="ARBA00004271"/>
    </source>
</evidence>
<dbReference type="AlphaFoldDB" id="G7L6W1"/>
<protein>
    <recommendedName>
        <fullName evidence="14">Germin-like protein</fullName>
    </recommendedName>
</protein>
<evidence type="ECO:0000256" key="10">
    <source>
        <dbReference type="ARBA" id="ARBA00023211"/>
    </source>
</evidence>